<dbReference type="RefSeq" id="WP_181578898.1">
    <property type="nucleotide sequence ID" value="NZ_CP059399.1"/>
</dbReference>
<dbReference type="PANTHER" id="PTHR31836:SF21">
    <property type="entry name" value="EXPANSIN-LIKE PROTEIN 7"/>
    <property type="match status" value="1"/>
</dbReference>
<organism evidence="3 4">
    <name type="scientific">Nocardia huaxiensis</name>
    <dbReference type="NCBI Taxonomy" id="2755382"/>
    <lineage>
        <taxon>Bacteria</taxon>
        <taxon>Bacillati</taxon>
        <taxon>Actinomycetota</taxon>
        <taxon>Actinomycetes</taxon>
        <taxon>Mycobacteriales</taxon>
        <taxon>Nocardiaceae</taxon>
        <taxon>Nocardia</taxon>
    </lineage>
</organism>
<evidence type="ECO:0000313" key="4">
    <source>
        <dbReference type="Proteomes" id="UP000515512"/>
    </source>
</evidence>
<keyword evidence="1" id="KW-0732">Signal</keyword>
<dbReference type="SUPFAM" id="SSF49590">
    <property type="entry name" value="PHL pollen allergen"/>
    <property type="match status" value="1"/>
</dbReference>
<gene>
    <name evidence="3" type="ORF">H0264_19685</name>
</gene>
<accession>A0A7D6VE75</accession>
<dbReference type="CDD" id="cd22272">
    <property type="entry name" value="DPBB_EXLX1-like"/>
    <property type="match status" value="1"/>
</dbReference>
<evidence type="ECO:0000256" key="1">
    <source>
        <dbReference type="ARBA" id="ARBA00022729"/>
    </source>
</evidence>
<dbReference type="Pfam" id="PF03330">
    <property type="entry name" value="DPBB_1"/>
    <property type="match status" value="1"/>
</dbReference>
<dbReference type="AlphaFoldDB" id="A0A7D6VE75"/>
<dbReference type="InterPro" id="IPR009009">
    <property type="entry name" value="RlpA-like_DPBB"/>
</dbReference>
<dbReference type="SUPFAM" id="SSF50685">
    <property type="entry name" value="Barwin-like endoglucanases"/>
    <property type="match status" value="1"/>
</dbReference>
<protein>
    <recommendedName>
        <fullName evidence="2">RlpA-like protein double-psi beta-barrel domain-containing protein</fullName>
    </recommendedName>
</protein>
<dbReference type="InterPro" id="IPR051477">
    <property type="entry name" value="Expansin_CellWall"/>
</dbReference>
<evidence type="ECO:0000259" key="2">
    <source>
        <dbReference type="Pfam" id="PF03330"/>
    </source>
</evidence>
<name>A0A7D6VE75_9NOCA</name>
<reference evidence="3 4" key="1">
    <citation type="submission" date="2020-07" db="EMBL/GenBank/DDBJ databases">
        <authorList>
            <person name="Zhuang K."/>
            <person name="Ran Y."/>
        </authorList>
    </citation>
    <scope>NUCLEOTIDE SEQUENCE [LARGE SCALE GENOMIC DNA]</scope>
    <source>
        <strain evidence="3 4">WCH-YHL-001</strain>
    </source>
</reference>
<dbReference type="PANTHER" id="PTHR31836">
    <property type="match status" value="1"/>
</dbReference>
<dbReference type="EMBL" id="CP059399">
    <property type="protein sequence ID" value="QLY27690.1"/>
    <property type="molecule type" value="Genomic_DNA"/>
</dbReference>
<dbReference type="Gene3D" id="2.60.40.760">
    <property type="entry name" value="Expansin, cellulose-binding-like domain"/>
    <property type="match status" value="1"/>
</dbReference>
<proteinExistence type="predicted"/>
<dbReference type="Gene3D" id="2.40.40.10">
    <property type="entry name" value="RlpA-like domain"/>
    <property type="match status" value="1"/>
</dbReference>
<dbReference type="KEGG" id="nhu:H0264_19685"/>
<dbReference type="InterPro" id="IPR036908">
    <property type="entry name" value="RlpA-like_sf"/>
</dbReference>
<feature type="domain" description="RlpA-like protein double-psi beta-barrel" evidence="2">
    <location>
        <begin position="99"/>
        <end position="151"/>
    </location>
</feature>
<sequence>MWTALTGAVVVGAVTWMMWPQPAACRTAAPRTTVVTVPAPTPSSVTAQQLPVTESVAATERGEARFYSFTPGVACSLPDLPLDGYYVGVPTSEYAGSDPCGSYIDIDGPRGSVRAQIVDRCPGCAPHQYDLSRAAFEAIANPTDGVAQIRFTRVRDPNPAPELFYRVQPGSNADWMGLLVGGSGNPIGQVSLLPASGGDPIPLRRGYDNVWSVSGAGAGPFTVVVTDNFGHIAWLPDLTIEPGALRYTGIRLYEIPAPEAVAAPPTTPAPVVITTVVPAPAVCED</sequence>
<dbReference type="InterPro" id="IPR036749">
    <property type="entry name" value="Expansin_CBD_sf"/>
</dbReference>
<dbReference type="Proteomes" id="UP000515512">
    <property type="component" value="Chromosome"/>
</dbReference>
<keyword evidence="4" id="KW-1185">Reference proteome</keyword>
<evidence type="ECO:0000313" key="3">
    <source>
        <dbReference type="EMBL" id="QLY27690.1"/>
    </source>
</evidence>
<dbReference type="InterPro" id="IPR049818">
    <property type="entry name" value="Expansin_EXLX1-like"/>
</dbReference>
<dbReference type="NCBIfam" id="NF041144">
    <property type="entry name" value="expansin_EXLX1"/>
    <property type="match status" value="1"/>
</dbReference>